<evidence type="ECO:0000256" key="1">
    <source>
        <dbReference type="SAM" id="MobiDB-lite"/>
    </source>
</evidence>
<sequence>MAGLKMVVCTIVFSSLVVATLAQFYVFNFDNSLEDWEPNRGSWHWEKRDTSPNPLPPSGTDGFAIMDSEYDSDELFSPYFNCNNGGNFSVTFFMRSHYLDSSNMYINIYVHDGRYGDVFLDMNEYSTPDTDHWITMTKELPQVDEPIMIAVFCYNGDVAPPGELLYGCAIDSITAEVYGSHTNLPSTHLSTESTQESSISSTETTFLSSSTTSPFESSVFTSEENTFYPTESTYIYPTESTFNPYPTESTYYP</sequence>
<name>A0AAW0W7F7_CHEQU</name>
<evidence type="ECO:0008006" key="5">
    <source>
        <dbReference type="Google" id="ProtNLM"/>
    </source>
</evidence>
<proteinExistence type="predicted"/>
<evidence type="ECO:0000256" key="2">
    <source>
        <dbReference type="SAM" id="SignalP"/>
    </source>
</evidence>
<feature type="chain" id="PRO_5043934470" description="MAM domain-containing protein" evidence="2">
    <location>
        <begin position="23"/>
        <end position="253"/>
    </location>
</feature>
<feature type="signal peptide" evidence="2">
    <location>
        <begin position="1"/>
        <end position="22"/>
    </location>
</feature>
<comment type="caution">
    <text evidence="3">The sequence shown here is derived from an EMBL/GenBank/DDBJ whole genome shotgun (WGS) entry which is preliminary data.</text>
</comment>
<dbReference type="Proteomes" id="UP001445076">
    <property type="component" value="Unassembled WGS sequence"/>
</dbReference>
<feature type="compositionally biased region" description="Low complexity" evidence="1">
    <location>
        <begin position="190"/>
        <end position="205"/>
    </location>
</feature>
<keyword evidence="4" id="KW-1185">Reference proteome</keyword>
<protein>
    <recommendedName>
        <fullName evidence="5">MAM domain-containing protein</fullName>
    </recommendedName>
</protein>
<dbReference type="AlphaFoldDB" id="A0AAW0W7F7"/>
<dbReference type="EMBL" id="JARKIK010000084">
    <property type="protein sequence ID" value="KAK8724927.1"/>
    <property type="molecule type" value="Genomic_DNA"/>
</dbReference>
<accession>A0AAW0W7F7</accession>
<feature type="region of interest" description="Disordered" evidence="1">
    <location>
        <begin position="186"/>
        <end position="205"/>
    </location>
</feature>
<gene>
    <name evidence="3" type="ORF">OTU49_010982</name>
</gene>
<organism evidence="3 4">
    <name type="scientific">Cherax quadricarinatus</name>
    <name type="common">Australian red claw crayfish</name>
    <dbReference type="NCBI Taxonomy" id="27406"/>
    <lineage>
        <taxon>Eukaryota</taxon>
        <taxon>Metazoa</taxon>
        <taxon>Ecdysozoa</taxon>
        <taxon>Arthropoda</taxon>
        <taxon>Crustacea</taxon>
        <taxon>Multicrustacea</taxon>
        <taxon>Malacostraca</taxon>
        <taxon>Eumalacostraca</taxon>
        <taxon>Eucarida</taxon>
        <taxon>Decapoda</taxon>
        <taxon>Pleocyemata</taxon>
        <taxon>Astacidea</taxon>
        <taxon>Parastacoidea</taxon>
        <taxon>Parastacidae</taxon>
        <taxon>Cherax</taxon>
    </lineage>
</organism>
<evidence type="ECO:0000313" key="4">
    <source>
        <dbReference type="Proteomes" id="UP001445076"/>
    </source>
</evidence>
<reference evidence="3 4" key="1">
    <citation type="journal article" date="2024" name="BMC Genomics">
        <title>Genome assembly of redclaw crayfish (Cherax quadricarinatus) provides insights into its immune adaptation and hypoxia tolerance.</title>
        <authorList>
            <person name="Liu Z."/>
            <person name="Zheng J."/>
            <person name="Li H."/>
            <person name="Fang K."/>
            <person name="Wang S."/>
            <person name="He J."/>
            <person name="Zhou D."/>
            <person name="Weng S."/>
            <person name="Chi M."/>
            <person name="Gu Z."/>
            <person name="He J."/>
            <person name="Li F."/>
            <person name="Wang M."/>
        </authorList>
    </citation>
    <scope>NUCLEOTIDE SEQUENCE [LARGE SCALE GENOMIC DNA]</scope>
    <source>
        <strain evidence="3">ZL_2023a</strain>
    </source>
</reference>
<evidence type="ECO:0000313" key="3">
    <source>
        <dbReference type="EMBL" id="KAK8724927.1"/>
    </source>
</evidence>
<keyword evidence="2" id="KW-0732">Signal</keyword>